<comment type="caution">
    <text evidence="2">The sequence shown here is derived from an EMBL/GenBank/DDBJ whole genome shotgun (WGS) entry which is preliminary data.</text>
</comment>
<feature type="transmembrane region" description="Helical" evidence="1">
    <location>
        <begin position="30"/>
        <end position="47"/>
    </location>
</feature>
<dbReference type="Proteomes" id="UP000324326">
    <property type="component" value="Unassembled WGS sequence"/>
</dbReference>
<keyword evidence="1" id="KW-0812">Transmembrane</keyword>
<dbReference type="AlphaFoldDB" id="A0A5M8RZ01"/>
<dbReference type="EMBL" id="QSND01000002">
    <property type="protein sequence ID" value="KAA6452054.1"/>
    <property type="molecule type" value="Genomic_DNA"/>
</dbReference>
<organism evidence="2 3">
    <name type="scientific">Bacillus swezeyi</name>
    <dbReference type="NCBI Taxonomy" id="1925020"/>
    <lineage>
        <taxon>Bacteria</taxon>
        <taxon>Bacillati</taxon>
        <taxon>Bacillota</taxon>
        <taxon>Bacilli</taxon>
        <taxon>Bacillales</taxon>
        <taxon>Bacillaceae</taxon>
        <taxon>Bacillus</taxon>
    </lineage>
</organism>
<sequence length="69" mass="7585">MFQSLVVLVTVLVSGLVLLLKAIFGESVGMAFLVMLCVLCLWIAKVADRRAHTIASYFKELLICVKGDK</sequence>
<keyword evidence="1" id="KW-1133">Transmembrane helix</keyword>
<evidence type="ECO:0000313" key="2">
    <source>
        <dbReference type="EMBL" id="KAA6452054.1"/>
    </source>
</evidence>
<keyword evidence="1" id="KW-0472">Membrane</keyword>
<protein>
    <submittedName>
        <fullName evidence="2">Uncharacterized protein</fullName>
    </submittedName>
</protein>
<evidence type="ECO:0000256" key="1">
    <source>
        <dbReference type="SAM" id="Phobius"/>
    </source>
</evidence>
<name>A0A5M8RZ01_9BACI</name>
<feature type="transmembrane region" description="Helical" evidence="1">
    <location>
        <begin position="5"/>
        <end position="24"/>
    </location>
</feature>
<accession>A0A5M8RZ01</accession>
<proteinExistence type="predicted"/>
<gene>
    <name evidence="2" type="ORF">DX927_15280</name>
</gene>
<evidence type="ECO:0000313" key="3">
    <source>
        <dbReference type="Proteomes" id="UP000324326"/>
    </source>
</evidence>
<reference evidence="2 3" key="1">
    <citation type="submission" date="2018-08" db="EMBL/GenBank/DDBJ databases">
        <title>Bacillus phenotypic plasticity.</title>
        <authorList>
            <person name="Hurtado E."/>
        </authorList>
    </citation>
    <scope>NUCLEOTIDE SEQUENCE [LARGE SCALE GENOMIC DNA]</scope>
    <source>
        <strain evidence="2 3">427</strain>
    </source>
</reference>